<feature type="coiled-coil region" evidence="1">
    <location>
        <begin position="412"/>
        <end position="446"/>
    </location>
</feature>
<dbReference type="VEuPathDB" id="TrichDB:TRFO_33151"/>
<sequence>MIDKKVSQLNKFIKEKVELVNENSKQFHSELHDMGLSVKQFSHNIETSMNALETQKKSTEKYLYEEMKRLDAKLVKDKMEYSQNIERKILELQETTNKTVKALTEIHINKQNTLQKEFILSLPKNTINVKKMRSIKEKLKKFKLNISNMQNSINSLIHAEHNHSTSMKDSVNKLCELIKDELEAVNSKNPKTCNIYKNLDENLKKIIMEIKSRNNQVIIEKMEEIKKLEETRNDLVKKYEIILREKEKHNKEKSKIEKEEINSLLKSFIVEISECKLRILEEKEKIEQNIKELEEKIKISQTCEMQNTKFTNDEYNQEIEDLKDKFLIDIESASNSFRVRQNALRDTYSNENIYIEIALAVSSLATLQKELTSIAAPPIFESNFDESVNSINRLNDDSICNDDVNKLKDLQKQEYEDKVTSCNDKLEKLSQKYSNEEVKYSEQLEANYQVSMRNAKMMLTSQNEIKNKENEYMKTFKLENETLNSIPMVYKNNFNSNQFEKVDKMIENLNHKYFQLKSSIKIQKASLISDFELEDKEEIQRFEKKLAQLSPEQQEWVNLSQHLIEIQQLRTNEENELKNQLLILRKREQQILDDFEQKVNNINQNDNYLTLLNLLSDLQNDSNLQLHHKENEVNQEIEILEDQIKEYNEYFETEKNLINDGLTRITNELNEYQINKNERLQNIQEDFEKQINKEKEKYSQTLR</sequence>
<keyword evidence="3" id="KW-1185">Reference proteome</keyword>
<dbReference type="GeneID" id="94843619"/>
<dbReference type="AlphaFoldDB" id="A0A1J4JSI7"/>
<evidence type="ECO:0000256" key="1">
    <source>
        <dbReference type="SAM" id="Coils"/>
    </source>
</evidence>
<reference evidence="2" key="1">
    <citation type="submission" date="2016-10" db="EMBL/GenBank/DDBJ databases">
        <authorList>
            <person name="Benchimol M."/>
            <person name="Almeida L.G."/>
            <person name="Vasconcelos A.T."/>
            <person name="Perreira-Neves A."/>
            <person name="Rosa I.A."/>
            <person name="Tasca T."/>
            <person name="Bogo M.R."/>
            <person name="de Souza W."/>
        </authorList>
    </citation>
    <scope>NUCLEOTIDE SEQUENCE [LARGE SCALE GENOMIC DNA]</scope>
    <source>
        <strain evidence="2">K</strain>
    </source>
</reference>
<feature type="coiled-coil region" evidence="1">
    <location>
        <begin position="585"/>
        <end position="697"/>
    </location>
</feature>
<protein>
    <submittedName>
        <fullName evidence="2">Uncharacterized protein</fullName>
    </submittedName>
</protein>
<feature type="coiled-coil region" evidence="1">
    <location>
        <begin position="196"/>
        <end position="325"/>
    </location>
</feature>
<dbReference type="RefSeq" id="XP_068353341.1">
    <property type="nucleotide sequence ID" value="XM_068508915.1"/>
</dbReference>
<proteinExistence type="predicted"/>
<evidence type="ECO:0000313" key="2">
    <source>
        <dbReference type="EMBL" id="OHT00205.1"/>
    </source>
</evidence>
<gene>
    <name evidence="2" type="ORF">TRFO_33151</name>
</gene>
<name>A0A1J4JSI7_9EUKA</name>
<keyword evidence="1" id="KW-0175">Coiled coil</keyword>
<comment type="caution">
    <text evidence="2">The sequence shown here is derived from an EMBL/GenBank/DDBJ whole genome shotgun (WGS) entry which is preliminary data.</text>
</comment>
<accession>A0A1J4JSI7</accession>
<evidence type="ECO:0000313" key="3">
    <source>
        <dbReference type="Proteomes" id="UP000179807"/>
    </source>
</evidence>
<dbReference type="Proteomes" id="UP000179807">
    <property type="component" value="Unassembled WGS sequence"/>
</dbReference>
<organism evidence="2 3">
    <name type="scientific">Tritrichomonas foetus</name>
    <dbReference type="NCBI Taxonomy" id="1144522"/>
    <lineage>
        <taxon>Eukaryota</taxon>
        <taxon>Metamonada</taxon>
        <taxon>Parabasalia</taxon>
        <taxon>Tritrichomonadida</taxon>
        <taxon>Tritrichomonadidae</taxon>
        <taxon>Tritrichomonas</taxon>
    </lineage>
</organism>
<dbReference type="EMBL" id="MLAK01000966">
    <property type="protein sequence ID" value="OHT00205.1"/>
    <property type="molecule type" value="Genomic_DNA"/>
</dbReference>